<dbReference type="AlphaFoldDB" id="A0A9Q1B6G4"/>
<protein>
    <submittedName>
        <fullName evidence="1">Uncharacterized protein</fullName>
    </submittedName>
</protein>
<dbReference type="GO" id="GO:0036064">
    <property type="term" value="C:ciliary basal body"/>
    <property type="evidence" value="ECO:0007669"/>
    <property type="project" value="TreeGrafter"/>
</dbReference>
<organism evidence="1 2">
    <name type="scientific">Phrynocephalus forsythii</name>
    <dbReference type="NCBI Taxonomy" id="171643"/>
    <lineage>
        <taxon>Eukaryota</taxon>
        <taxon>Metazoa</taxon>
        <taxon>Chordata</taxon>
        <taxon>Craniata</taxon>
        <taxon>Vertebrata</taxon>
        <taxon>Euteleostomi</taxon>
        <taxon>Lepidosauria</taxon>
        <taxon>Squamata</taxon>
        <taxon>Bifurcata</taxon>
        <taxon>Unidentata</taxon>
        <taxon>Episquamata</taxon>
        <taxon>Toxicofera</taxon>
        <taxon>Iguania</taxon>
        <taxon>Acrodonta</taxon>
        <taxon>Agamidae</taxon>
        <taxon>Agaminae</taxon>
        <taxon>Phrynocephalus</taxon>
    </lineage>
</organism>
<dbReference type="GO" id="GO:0000226">
    <property type="term" value="P:microtubule cytoskeleton organization"/>
    <property type="evidence" value="ECO:0007669"/>
    <property type="project" value="TreeGrafter"/>
</dbReference>
<comment type="caution">
    <text evidence="1">The sequence shown here is derived from an EMBL/GenBank/DDBJ whole genome shotgun (WGS) entry which is preliminary data.</text>
</comment>
<dbReference type="EMBL" id="JAPFRF010000002">
    <property type="protein sequence ID" value="KAJ7341081.1"/>
    <property type="molecule type" value="Genomic_DNA"/>
</dbReference>
<accession>A0A9Q1B6G4</accession>
<dbReference type="PANTHER" id="PTHR14917">
    <property type="entry name" value="SPERMATOGENESIS-ASSOCIATED PROTEIN 7"/>
    <property type="match status" value="1"/>
</dbReference>
<dbReference type="GO" id="GO:0045494">
    <property type="term" value="P:photoreceptor cell maintenance"/>
    <property type="evidence" value="ECO:0007669"/>
    <property type="project" value="TreeGrafter"/>
</dbReference>
<dbReference type="Proteomes" id="UP001142489">
    <property type="component" value="Unassembled WGS sequence"/>
</dbReference>
<sequence>MIPKYSLMGPFRGHMSIKSSLFSPGSSCKLSSQYIIQDHMAMHYRKLLSAKAAVDSSAPKSLNTSIKYRDQQKKEQLIKAVEKIKKEMGEALSATPCHSRCISTENHKGLLPRGRMPSLGTSKLSLPKYLKQMHLSNDCPIQKAEKMTQSTAQWCLPQAPNNGGINVLRSVLPLTHSRLPLPGYRKTKKFLIPQNKSLGGDLLDTHARCFTETKQPFTPKVLKTARKSFLSKYRYYNHPTGKKNLSFNPPSEKRPTKIFRSLEDECLRSPVDYHILHPVKKHCQNLVSVQRLLRANITICCSEEARAFDDVFQWHIRNRSCDLDEVYKNTYIVRNMLSPAAE</sequence>
<gene>
    <name evidence="1" type="ORF">JRQ81_004789</name>
</gene>
<dbReference type="InterPro" id="IPR029357">
    <property type="entry name" value="SPATA7"/>
</dbReference>
<name>A0A9Q1B6G4_9SAUR</name>
<dbReference type="Pfam" id="PF15244">
    <property type="entry name" value="HSD3"/>
    <property type="match status" value="1"/>
</dbReference>
<dbReference type="GO" id="GO:0005930">
    <property type="term" value="C:axoneme"/>
    <property type="evidence" value="ECO:0007669"/>
    <property type="project" value="TreeGrafter"/>
</dbReference>
<evidence type="ECO:0000313" key="1">
    <source>
        <dbReference type="EMBL" id="KAJ7341081.1"/>
    </source>
</evidence>
<dbReference type="OrthoDB" id="6263678at2759"/>
<reference evidence="1" key="1">
    <citation type="journal article" date="2023" name="DNA Res.">
        <title>Chromosome-level genome assembly of Phrynocephalus forsythii using third-generation DNA sequencing and Hi-C analysis.</title>
        <authorList>
            <person name="Qi Y."/>
            <person name="Zhao W."/>
            <person name="Zhao Y."/>
            <person name="Niu C."/>
            <person name="Cao S."/>
            <person name="Zhang Y."/>
        </authorList>
    </citation>
    <scope>NUCLEOTIDE SEQUENCE</scope>
    <source>
        <tissue evidence="1">Muscle</tissue>
    </source>
</reference>
<proteinExistence type="predicted"/>
<evidence type="ECO:0000313" key="2">
    <source>
        <dbReference type="Proteomes" id="UP001142489"/>
    </source>
</evidence>
<dbReference type="GO" id="GO:0120206">
    <property type="term" value="C:photoreceptor distal connecting cilium"/>
    <property type="evidence" value="ECO:0007669"/>
    <property type="project" value="TreeGrafter"/>
</dbReference>
<dbReference type="PANTHER" id="PTHR14917:SF3">
    <property type="entry name" value="SPERMATOGENESIS ASSOCIATED 7"/>
    <property type="match status" value="1"/>
</dbReference>
<keyword evidence="2" id="KW-1185">Reference proteome</keyword>
<dbReference type="GO" id="GO:0120200">
    <property type="term" value="C:rod photoreceptor outer segment"/>
    <property type="evidence" value="ECO:0007669"/>
    <property type="project" value="TreeGrafter"/>
</dbReference>